<protein>
    <submittedName>
        <fullName evidence="1">DUF1127 domain-containing protein</fullName>
    </submittedName>
</protein>
<dbReference type="AlphaFoldDB" id="A0A949PQ52"/>
<dbReference type="EMBL" id="JAHRVA010000005">
    <property type="protein sequence ID" value="MBV2144189.1"/>
    <property type="molecule type" value="Genomic_DNA"/>
</dbReference>
<evidence type="ECO:0000313" key="2">
    <source>
        <dbReference type="Proteomes" id="UP000752297"/>
    </source>
</evidence>
<gene>
    <name evidence="1" type="ORF">KUG47_11860</name>
</gene>
<organism evidence="1 2">
    <name type="scientific">Falsochrobactrum tianjinense</name>
    <dbReference type="NCBI Taxonomy" id="2706015"/>
    <lineage>
        <taxon>Bacteria</taxon>
        <taxon>Pseudomonadati</taxon>
        <taxon>Pseudomonadota</taxon>
        <taxon>Alphaproteobacteria</taxon>
        <taxon>Hyphomicrobiales</taxon>
        <taxon>Brucellaceae</taxon>
        <taxon>Falsochrobactrum</taxon>
    </lineage>
</organism>
<reference evidence="1 2" key="1">
    <citation type="submission" date="2021-06" db="EMBL/GenBank/DDBJ databases">
        <title>Falsochrobactrum tianjin sp.nov., a new petroleum-degrading bacteria isolated from oily soils.</title>
        <authorList>
            <person name="Chen G."/>
            <person name="Chen H."/>
            <person name="Tian J."/>
            <person name="Qing J."/>
            <person name="Zhong L."/>
            <person name="Ma W."/>
            <person name="Song Y."/>
            <person name="Cui X."/>
            <person name="Yan B."/>
        </authorList>
    </citation>
    <scope>NUCLEOTIDE SEQUENCE [LARGE SCALE GENOMIC DNA]</scope>
    <source>
        <strain evidence="1 2">TDYN1</strain>
    </source>
</reference>
<sequence>MTAMSKTLITSIPATGPRSFMPGQLVGAAFASVKRRWTSWRNRRHVLHLRELDDYLLRDIGLQHRDIDMVLHLHGGEDPTQILNTLADVRLRFEANRYIH</sequence>
<comment type="caution">
    <text evidence="1">The sequence shown here is derived from an EMBL/GenBank/DDBJ whole genome shotgun (WGS) entry which is preliminary data.</text>
</comment>
<dbReference type="RefSeq" id="WP_217678192.1">
    <property type="nucleotide sequence ID" value="NZ_JAHRVA010000005.1"/>
</dbReference>
<keyword evidence="2" id="KW-1185">Reference proteome</keyword>
<accession>A0A949PQ52</accession>
<proteinExistence type="predicted"/>
<dbReference type="Proteomes" id="UP000752297">
    <property type="component" value="Unassembled WGS sequence"/>
</dbReference>
<name>A0A949PQ52_9HYPH</name>
<evidence type="ECO:0000313" key="1">
    <source>
        <dbReference type="EMBL" id="MBV2144189.1"/>
    </source>
</evidence>